<gene>
    <name evidence="8" type="ORF">PU560_08125</name>
</gene>
<evidence type="ECO:0000256" key="6">
    <source>
        <dbReference type="SAM" id="Phobius"/>
    </source>
</evidence>
<comment type="caution">
    <text evidence="8">The sequence shown here is derived from an EMBL/GenBank/DDBJ whole genome shotgun (WGS) entry which is preliminary data.</text>
</comment>
<keyword evidence="4 6" id="KW-0472">Membrane</keyword>
<dbReference type="Gene3D" id="2.30.30.60">
    <property type="match status" value="1"/>
</dbReference>
<feature type="region of interest" description="Disordered" evidence="5">
    <location>
        <begin position="407"/>
        <end position="615"/>
    </location>
</feature>
<sequence>MNDGPEQIIEGAVDLLTLVAWVAAGLAGALVVAFIVAVALRLTARQHSWAAVVSRRGRAPLRVALAIVGAWVGVRIATAAVDPDWYPVVQHGLLIALILALTWLVASMVYVFEDLTLARQGTSSNRARRLRTQAQVLRRVGVAVIVVCGIAAVLLTFPGARAAGASLFASAGIVSLIAGLAAQSALANVFAGMQLAFTDAIRVDDIVIAEGEWGRIEEITLTYVVLHTWDDRRIILPSTYFTTTPFENWTRLAGELLGTVDFDLDWRVPVAAMRRELDRLLARTDLWDGRVGIFQVFDATGGVVRVRALVSAADAPNQIDLKYYLRENLLLWLQREAPYAMPRSRYQAVEPAPDLEDEPPTEEETPATEVTEEPHPDTGPVDSPAVSRLDPEVAAQQEAALMRERRLARRQRKREGAGDRVHARARRPRPSTEETRRMDLSEIQEGRADVSAEEQPAGEQTGPGETPGSVRADDGGEEAAARRTSILGRPVVDTPRFFTGSPDAQARRQAFSGPGEEALSEREQTAERHRAAARGDTGAGEEVPADEVRAGEELRGDDEVRGVGAATSVMPAVGAGASDADAGHDEVPGGATPEDASAEDRSRRESPGDPGSGRR</sequence>
<dbReference type="PANTHER" id="PTHR30566">
    <property type="entry name" value="YNAI-RELATED MECHANOSENSITIVE ION CHANNEL"/>
    <property type="match status" value="1"/>
</dbReference>
<organism evidence="8 9">
    <name type="scientific">Georgenia halotolerans</name>
    <dbReference type="NCBI Taxonomy" id="3028317"/>
    <lineage>
        <taxon>Bacteria</taxon>
        <taxon>Bacillati</taxon>
        <taxon>Actinomycetota</taxon>
        <taxon>Actinomycetes</taxon>
        <taxon>Micrococcales</taxon>
        <taxon>Bogoriellaceae</taxon>
        <taxon>Georgenia</taxon>
    </lineage>
</organism>
<dbReference type="PANTHER" id="PTHR30566:SF25">
    <property type="entry name" value="INNER MEMBRANE PROTEIN"/>
    <property type="match status" value="1"/>
</dbReference>
<dbReference type="SUPFAM" id="SSF50182">
    <property type="entry name" value="Sm-like ribonucleoproteins"/>
    <property type="match status" value="1"/>
</dbReference>
<feature type="transmembrane region" description="Helical" evidence="6">
    <location>
        <begin position="93"/>
        <end position="115"/>
    </location>
</feature>
<protein>
    <submittedName>
        <fullName evidence="8">Mechanosensitive ion channel</fullName>
    </submittedName>
</protein>
<dbReference type="InterPro" id="IPR010920">
    <property type="entry name" value="LSM_dom_sf"/>
</dbReference>
<dbReference type="Proteomes" id="UP001165561">
    <property type="component" value="Unassembled WGS sequence"/>
</dbReference>
<evidence type="ECO:0000256" key="5">
    <source>
        <dbReference type="SAM" id="MobiDB-lite"/>
    </source>
</evidence>
<evidence type="ECO:0000256" key="2">
    <source>
        <dbReference type="ARBA" id="ARBA00022692"/>
    </source>
</evidence>
<feature type="region of interest" description="Disordered" evidence="5">
    <location>
        <begin position="349"/>
        <end position="386"/>
    </location>
</feature>
<feature type="transmembrane region" description="Helical" evidence="6">
    <location>
        <begin position="61"/>
        <end position="81"/>
    </location>
</feature>
<feature type="compositionally biased region" description="Basic and acidic residues" evidence="5">
    <location>
        <begin position="519"/>
        <end position="530"/>
    </location>
</feature>
<proteinExistence type="predicted"/>
<dbReference type="InterPro" id="IPR023408">
    <property type="entry name" value="MscS_beta-dom_sf"/>
</dbReference>
<comment type="subcellular location">
    <subcellularLocation>
        <location evidence="1">Membrane</location>
    </subcellularLocation>
</comment>
<evidence type="ECO:0000313" key="9">
    <source>
        <dbReference type="Proteomes" id="UP001165561"/>
    </source>
</evidence>
<feature type="compositionally biased region" description="Basic and acidic residues" evidence="5">
    <location>
        <begin position="430"/>
        <end position="450"/>
    </location>
</feature>
<evidence type="ECO:0000256" key="4">
    <source>
        <dbReference type="ARBA" id="ARBA00023136"/>
    </source>
</evidence>
<evidence type="ECO:0000256" key="3">
    <source>
        <dbReference type="ARBA" id="ARBA00022989"/>
    </source>
</evidence>
<dbReference type="EMBL" id="JARACI010000883">
    <property type="protein sequence ID" value="MDD9206435.1"/>
    <property type="molecule type" value="Genomic_DNA"/>
</dbReference>
<feature type="domain" description="Mechanosensitive ion channel MscS" evidence="7">
    <location>
        <begin position="186"/>
        <end position="251"/>
    </location>
</feature>
<accession>A0ABT5TWL2</accession>
<feature type="compositionally biased region" description="Basic and acidic residues" evidence="5">
    <location>
        <begin position="598"/>
        <end position="607"/>
    </location>
</feature>
<keyword evidence="9" id="KW-1185">Reference proteome</keyword>
<reference evidence="8" key="1">
    <citation type="submission" date="2023-02" db="EMBL/GenBank/DDBJ databases">
        <title>Georgenia sp.10Sc9-8, isolated from a soil sample collected from the Taklamakan desert.</title>
        <authorList>
            <person name="Liu S."/>
        </authorList>
    </citation>
    <scope>NUCLEOTIDE SEQUENCE</scope>
    <source>
        <strain evidence="8">10Sc9-8</strain>
    </source>
</reference>
<dbReference type="Gene3D" id="1.10.287.1260">
    <property type="match status" value="1"/>
</dbReference>
<keyword evidence="3 6" id="KW-1133">Transmembrane helix</keyword>
<evidence type="ECO:0000313" key="8">
    <source>
        <dbReference type="EMBL" id="MDD9206435.1"/>
    </source>
</evidence>
<feature type="transmembrane region" description="Helical" evidence="6">
    <location>
        <begin position="163"/>
        <end position="186"/>
    </location>
</feature>
<name>A0ABT5TWL2_9MICO</name>
<dbReference type="InterPro" id="IPR006685">
    <property type="entry name" value="MscS_channel_2nd"/>
</dbReference>
<keyword evidence="2 6" id="KW-0812">Transmembrane</keyword>
<evidence type="ECO:0000259" key="7">
    <source>
        <dbReference type="Pfam" id="PF00924"/>
    </source>
</evidence>
<feature type="transmembrane region" description="Helical" evidence="6">
    <location>
        <begin position="136"/>
        <end position="157"/>
    </location>
</feature>
<feature type="transmembrane region" description="Helical" evidence="6">
    <location>
        <begin position="20"/>
        <end position="40"/>
    </location>
</feature>
<dbReference type="Pfam" id="PF00924">
    <property type="entry name" value="MS_channel_2nd"/>
    <property type="match status" value="1"/>
</dbReference>
<feature type="compositionally biased region" description="Acidic residues" evidence="5">
    <location>
        <begin position="353"/>
        <end position="366"/>
    </location>
</feature>
<feature type="compositionally biased region" description="Basic and acidic residues" evidence="5">
    <location>
        <begin position="546"/>
        <end position="561"/>
    </location>
</feature>
<evidence type="ECO:0000256" key="1">
    <source>
        <dbReference type="ARBA" id="ARBA00004370"/>
    </source>
</evidence>